<dbReference type="AlphaFoldDB" id="A0A371XFT4"/>
<sequence length="397" mass="43809">MNIWYFNHYAGGPGIGPAMRSYYLARHWASMGHETTIFVARFHHLLTSGQPLPAEQMIDGVRYLSLPARKYSENGVSRFLNMLDYCRAMQSVQEAKPDAIIVSSPHPFAIYPARKLAQKYGAKLAFEVRDLWPLSITEIAGKSKLHPIVMLAGFAQSYAYEHADVVASLLEHAEPYMASKGLTPGKFIYAPNGIDLSGPQPTRPVTETGRAAAKQIEDWQREGRKVLIHPGSQGIPNALDKVIDAVALLKSDPRLGLLLVGSGGETERLKEQASNAELSNVAFFPRVPKEEALWLTAASDIGYAGGKNYPTLYKYGTSFNKVTDFIRFGVPFVEVIKTGLGILAESDDPQSIAQTLRQVLDEDPEKLRADAKTTGAVALKKLDYETIARRYLEALSR</sequence>
<dbReference type="InterPro" id="IPR001296">
    <property type="entry name" value="Glyco_trans_1"/>
</dbReference>
<dbReference type="Gene3D" id="3.40.50.2000">
    <property type="entry name" value="Glycogen Phosphorylase B"/>
    <property type="match status" value="2"/>
</dbReference>
<name>A0A371XFT4_9HYPH</name>
<dbReference type="PANTHER" id="PTHR12526:SF622">
    <property type="entry name" value="GLYCOSYLTRANSFERASE (GROUP I)"/>
    <property type="match status" value="1"/>
</dbReference>
<reference evidence="4" key="1">
    <citation type="submission" date="2018-08" db="EMBL/GenBank/DDBJ databases">
        <authorList>
            <person name="Im W.T."/>
        </authorList>
    </citation>
    <scope>NUCLEOTIDE SEQUENCE [LARGE SCALE GENOMIC DNA]</scope>
    <source>
        <strain evidence="4">LA-28</strain>
    </source>
</reference>
<evidence type="ECO:0000259" key="2">
    <source>
        <dbReference type="Pfam" id="PF13579"/>
    </source>
</evidence>
<keyword evidence="4" id="KW-1185">Reference proteome</keyword>
<gene>
    <name evidence="3" type="ORF">DY251_09945</name>
</gene>
<dbReference type="GO" id="GO:0016757">
    <property type="term" value="F:glycosyltransferase activity"/>
    <property type="evidence" value="ECO:0007669"/>
    <property type="project" value="InterPro"/>
</dbReference>
<keyword evidence="3" id="KW-0808">Transferase</keyword>
<feature type="domain" description="Glycosyltransferase subfamily 4-like N-terminal" evidence="2">
    <location>
        <begin position="16"/>
        <end position="193"/>
    </location>
</feature>
<accession>A0A371XFT4</accession>
<feature type="domain" description="Glycosyl transferase family 1" evidence="1">
    <location>
        <begin position="222"/>
        <end position="295"/>
    </location>
</feature>
<organism evidence="3 4">
    <name type="scientific">Mesorhizobium denitrificans</name>
    <dbReference type="NCBI Taxonomy" id="2294114"/>
    <lineage>
        <taxon>Bacteria</taxon>
        <taxon>Pseudomonadati</taxon>
        <taxon>Pseudomonadota</taxon>
        <taxon>Alphaproteobacteria</taxon>
        <taxon>Hyphomicrobiales</taxon>
        <taxon>Phyllobacteriaceae</taxon>
        <taxon>Mesorhizobium</taxon>
    </lineage>
</organism>
<dbReference type="InterPro" id="IPR028098">
    <property type="entry name" value="Glyco_trans_4-like_N"/>
</dbReference>
<evidence type="ECO:0000259" key="1">
    <source>
        <dbReference type="Pfam" id="PF00534"/>
    </source>
</evidence>
<dbReference type="Pfam" id="PF00534">
    <property type="entry name" value="Glycos_transf_1"/>
    <property type="match status" value="1"/>
</dbReference>
<dbReference type="Pfam" id="PF13579">
    <property type="entry name" value="Glyco_trans_4_4"/>
    <property type="match status" value="1"/>
</dbReference>
<dbReference type="EMBL" id="QURN01000006">
    <property type="protein sequence ID" value="RFC67894.1"/>
    <property type="molecule type" value="Genomic_DNA"/>
</dbReference>
<evidence type="ECO:0000313" key="3">
    <source>
        <dbReference type="EMBL" id="RFC67894.1"/>
    </source>
</evidence>
<dbReference type="Proteomes" id="UP000262379">
    <property type="component" value="Unassembled WGS sequence"/>
</dbReference>
<protein>
    <submittedName>
        <fullName evidence="3">Glycosyltransferase WbuB</fullName>
    </submittedName>
</protein>
<evidence type="ECO:0000313" key="4">
    <source>
        <dbReference type="Proteomes" id="UP000262379"/>
    </source>
</evidence>
<dbReference type="SUPFAM" id="SSF53756">
    <property type="entry name" value="UDP-Glycosyltransferase/glycogen phosphorylase"/>
    <property type="match status" value="1"/>
</dbReference>
<dbReference type="PANTHER" id="PTHR12526">
    <property type="entry name" value="GLYCOSYLTRANSFERASE"/>
    <property type="match status" value="1"/>
</dbReference>
<dbReference type="RefSeq" id="WP_116623730.1">
    <property type="nucleotide sequence ID" value="NZ_QURN01000006.1"/>
</dbReference>
<comment type="caution">
    <text evidence="3">The sequence shown here is derived from an EMBL/GenBank/DDBJ whole genome shotgun (WGS) entry which is preliminary data.</text>
</comment>
<dbReference type="CDD" id="cd03794">
    <property type="entry name" value="GT4_WbuB-like"/>
    <property type="match status" value="1"/>
</dbReference>
<proteinExistence type="predicted"/>